<evidence type="ECO:0000313" key="1">
    <source>
        <dbReference type="EMBL" id="JAD67550.1"/>
    </source>
</evidence>
<name>A0A0A9SI20_ARUDO</name>
<dbReference type="AlphaFoldDB" id="A0A0A9SI20"/>
<accession>A0A0A9SI20</accession>
<protein>
    <submittedName>
        <fullName evidence="1">Uncharacterized protein</fullName>
    </submittedName>
</protein>
<proteinExistence type="predicted"/>
<organism evidence="1">
    <name type="scientific">Arundo donax</name>
    <name type="common">Giant reed</name>
    <name type="synonym">Donax arundinaceus</name>
    <dbReference type="NCBI Taxonomy" id="35708"/>
    <lineage>
        <taxon>Eukaryota</taxon>
        <taxon>Viridiplantae</taxon>
        <taxon>Streptophyta</taxon>
        <taxon>Embryophyta</taxon>
        <taxon>Tracheophyta</taxon>
        <taxon>Spermatophyta</taxon>
        <taxon>Magnoliopsida</taxon>
        <taxon>Liliopsida</taxon>
        <taxon>Poales</taxon>
        <taxon>Poaceae</taxon>
        <taxon>PACMAD clade</taxon>
        <taxon>Arundinoideae</taxon>
        <taxon>Arundineae</taxon>
        <taxon>Arundo</taxon>
    </lineage>
</organism>
<dbReference type="EMBL" id="GBRH01230345">
    <property type="protein sequence ID" value="JAD67550.1"/>
    <property type="molecule type" value="Transcribed_RNA"/>
</dbReference>
<reference evidence="1" key="1">
    <citation type="submission" date="2014-09" db="EMBL/GenBank/DDBJ databases">
        <authorList>
            <person name="Magalhaes I.L.F."/>
            <person name="Oliveira U."/>
            <person name="Santos F.R."/>
            <person name="Vidigal T.H.D.A."/>
            <person name="Brescovit A.D."/>
            <person name="Santos A.J."/>
        </authorList>
    </citation>
    <scope>NUCLEOTIDE SEQUENCE</scope>
    <source>
        <tissue evidence="1">Shoot tissue taken approximately 20 cm above the soil surface</tissue>
    </source>
</reference>
<sequence>MIILMSISALTLGAEWSLKFKIFLVLAAPSRMLSC</sequence>
<reference evidence="1" key="2">
    <citation type="journal article" date="2015" name="Data Brief">
        <title>Shoot transcriptome of the giant reed, Arundo donax.</title>
        <authorList>
            <person name="Barrero R.A."/>
            <person name="Guerrero F.D."/>
            <person name="Moolhuijzen P."/>
            <person name="Goolsby J.A."/>
            <person name="Tidwell J."/>
            <person name="Bellgard S.E."/>
            <person name="Bellgard M.I."/>
        </authorList>
    </citation>
    <scope>NUCLEOTIDE SEQUENCE</scope>
    <source>
        <tissue evidence="1">Shoot tissue taken approximately 20 cm above the soil surface</tissue>
    </source>
</reference>